<keyword evidence="1 3" id="KW-0728">SH3 domain</keyword>
<dbReference type="InterPro" id="IPR051228">
    <property type="entry name" value="NADPH_Oxidase/PX-Domain"/>
</dbReference>
<dbReference type="InterPro" id="IPR001683">
    <property type="entry name" value="PX_dom"/>
</dbReference>
<feature type="region of interest" description="Disordered" evidence="4">
    <location>
        <begin position="445"/>
        <end position="464"/>
    </location>
</feature>
<dbReference type="SMART" id="SM00326">
    <property type="entry name" value="SH3"/>
    <property type="match status" value="2"/>
</dbReference>
<dbReference type="SUPFAM" id="SSF64268">
    <property type="entry name" value="PX domain"/>
    <property type="match status" value="1"/>
</dbReference>
<sequence>MKAFRNSLKGNKEHAISGPLPRISKPSPALQPPQKVIRATSSYKSQAPQELSFQKGDFFYIYSGADSPGAYYEAHNPTSGARGLVPKALFEEFQKSSTKLHISPPPIPSGRASPNGLPTPGLGPKSPKSPVFYAIVMHDFIAERADELDAKAGDPISIVAQSNREWFVAKPIGRLGRPGLIPVSFVEIRDPLTNQPIENIDDVLDRGDLPKVEEWKRQMLTYKANSISLGVIDDSTSRGPVPNSPYMPQYPPTPEMPEESVPMGNSAPPASNSYETNQPYQAGPSRPASPFLLPEGVLLSADVTSFHHEMDEYWFRINAVYQPFEPPNSHTLPPGKQLVLFRSYNDFFDFQVQLLEMFPREAGREPPHTRILPYMPGPVDQVDAVVTAQRRAELDAYLRNLCDLVQTSAQYILKHRVLREFLSVKPGDVETDVEPQVDQIKAMRELGSFTEPNGSTHEDIDPLADDDYEDELNQRMSQADIRDDDEHSEGSVYEDDSRAAGQAHDRDQTSSYYNPGTNGNGVQQQYGYKGSVSQDHARNGSTSSLSLSRTQSPGDSAYHSRSNSPSYPASNKDNYSLRNQVLSPRGSESTRNSGLSESSRNSAANSASSPTSPRSRSTANTPPISASNQQPAFVKIKIFDRVADDLIAIRVHPKVTYSQLIEKVQARLGGNIAALSYRDSMNKRFVELAHDEDLREWIETADKYVLYAE</sequence>
<feature type="region of interest" description="Disordered" evidence="4">
    <location>
        <begin position="233"/>
        <end position="284"/>
    </location>
</feature>
<feature type="region of interest" description="Disordered" evidence="4">
    <location>
        <begin position="98"/>
        <end position="123"/>
    </location>
</feature>
<dbReference type="PROSITE" id="PS50002">
    <property type="entry name" value="SH3"/>
    <property type="match status" value="2"/>
</dbReference>
<evidence type="ECO:0000256" key="3">
    <source>
        <dbReference type="PROSITE-ProRule" id="PRU00192"/>
    </source>
</evidence>
<feature type="compositionally biased region" description="Pro residues" evidence="4">
    <location>
        <begin position="242"/>
        <end position="255"/>
    </location>
</feature>
<feature type="compositionally biased region" description="Polar residues" evidence="4">
    <location>
        <begin position="268"/>
        <end position="280"/>
    </location>
</feature>
<dbReference type="InterPro" id="IPR035550">
    <property type="entry name" value="Bem1/Scd2_PX"/>
</dbReference>
<evidence type="ECO:0000313" key="8">
    <source>
        <dbReference type="EMBL" id="TFK56167.1"/>
    </source>
</evidence>
<dbReference type="GO" id="GO:0005737">
    <property type="term" value="C:cytoplasm"/>
    <property type="evidence" value="ECO:0007669"/>
    <property type="project" value="TreeGrafter"/>
</dbReference>
<dbReference type="GO" id="GO:0000747">
    <property type="term" value="P:conjugation with cellular fusion"/>
    <property type="evidence" value="ECO:0007669"/>
    <property type="project" value="TreeGrafter"/>
</dbReference>
<evidence type="ECO:0000256" key="4">
    <source>
        <dbReference type="SAM" id="MobiDB-lite"/>
    </source>
</evidence>
<dbReference type="SMART" id="SM00312">
    <property type="entry name" value="PX"/>
    <property type="match status" value="1"/>
</dbReference>
<feature type="domain" description="SH3" evidence="5">
    <location>
        <begin position="129"/>
        <end position="191"/>
    </location>
</feature>
<feature type="domain" description="SH3" evidence="5">
    <location>
        <begin position="32"/>
        <end position="95"/>
    </location>
</feature>
<dbReference type="CDD" id="cd06890">
    <property type="entry name" value="PX_Bem1p"/>
    <property type="match status" value="1"/>
</dbReference>
<dbReference type="Pfam" id="PF07653">
    <property type="entry name" value="SH3_2"/>
    <property type="match status" value="1"/>
</dbReference>
<dbReference type="InterPro" id="IPR036028">
    <property type="entry name" value="SH3-like_dom_sf"/>
</dbReference>
<feature type="compositionally biased region" description="Basic and acidic residues" evidence="4">
    <location>
        <begin position="480"/>
        <end position="508"/>
    </location>
</feature>
<accession>A0A5C3NGW5</accession>
<dbReference type="STRING" id="5364.A0A5C3NGW5"/>
<evidence type="ECO:0000259" key="7">
    <source>
        <dbReference type="PROSITE" id="PS51745"/>
    </source>
</evidence>
<dbReference type="InterPro" id="IPR035549">
    <property type="entry name" value="Bem1/Scd2_SH3_2"/>
</dbReference>
<organism evidence="8 9">
    <name type="scientific">Heliocybe sulcata</name>
    <dbReference type="NCBI Taxonomy" id="5364"/>
    <lineage>
        <taxon>Eukaryota</taxon>
        <taxon>Fungi</taxon>
        <taxon>Dikarya</taxon>
        <taxon>Basidiomycota</taxon>
        <taxon>Agaricomycotina</taxon>
        <taxon>Agaricomycetes</taxon>
        <taxon>Gloeophyllales</taxon>
        <taxon>Gloeophyllaceae</taxon>
        <taxon>Heliocybe</taxon>
    </lineage>
</organism>
<keyword evidence="9" id="KW-1185">Reference proteome</keyword>
<dbReference type="Gene3D" id="2.30.30.40">
    <property type="entry name" value="SH3 Domains"/>
    <property type="match status" value="2"/>
</dbReference>
<dbReference type="PANTHER" id="PTHR15706">
    <property type="entry name" value="SH3 MULTIPLE DOMAIN"/>
    <property type="match status" value="1"/>
</dbReference>
<dbReference type="GO" id="GO:0035091">
    <property type="term" value="F:phosphatidylinositol binding"/>
    <property type="evidence" value="ECO:0007669"/>
    <property type="project" value="InterPro"/>
</dbReference>
<dbReference type="Pfam" id="PF00018">
    <property type="entry name" value="SH3_1"/>
    <property type="match status" value="1"/>
</dbReference>
<name>A0A5C3NGW5_9AGAM</name>
<feature type="domain" description="PB1" evidence="7">
    <location>
        <begin position="631"/>
        <end position="709"/>
    </location>
</feature>
<dbReference type="Pfam" id="PF00564">
    <property type="entry name" value="PB1"/>
    <property type="match status" value="1"/>
</dbReference>
<reference evidence="8 9" key="1">
    <citation type="journal article" date="2019" name="Nat. Ecol. Evol.">
        <title>Megaphylogeny resolves global patterns of mushroom evolution.</title>
        <authorList>
            <person name="Varga T."/>
            <person name="Krizsan K."/>
            <person name="Foldi C."/>
            <person name="Dima B."/>
            <person name="Sanchez-Garcia M."/>
            <person name="Sanchez-Ramirez S."/>
            <person name="Szollosi G.J."/>
            <person name="Szarkandi J.G."/>
            <person name="Papp V."/>
            <person name="Albert L."/>
            <person name="Andreopoulos W."/>
            <person name="Angelini C."/>
            <person name="Antonin V."/>
            <person name="Barry K.W."/>
            <person name="Bougher N.L."/>
            <person name="Buchanan P."/>
            <person name="Buyck B."/>
            <person name="Bense V."/>
            <person name="Catcheside P."/>
            <person name="Chovatia M."/>
            <person name="Cooper J."/>
            <person name="Damon W."/>
            <person name="Desjardin D."/>
            <person name="Finy P."/>
            <person name="Geml J."/>
            <person name="Haridas S."/>
            <person name="Hughes K."/>
            <person name="Justo A."/>
            <person name="Karasinski D."/>
            <person name="Kautmanova I."/>
            <person name="Kiss B."/>
            <person name="Kocsube S."/>
            <person name="Kotiranta H."/>
            <person name="LaButti K.M."/>
            <person name="Lechner B.E."/>
            <person name="Liimatainen K."/>
            <person name="Lipzen A."/>
            <person name="Lukacs Z."/>
            <person name="Mihaltcheva S."/>
            <person name="Morgado L.N."/>
            <person name="Niskanen T."/>
            <person name="Noordeloos M.E."/>
            <person name="Ohm R.A."/>
            <person name="Ortiz-Santana B."/>
            <person name="Ovrebo C."/>
            <person name="Racz N."/>
            <person name="Riley R."/>
            <person name="Savchenko A."/>
            <person name="Shiryaev A."/>
            <person name="Soop K."/>
            <person name="Spirin V."/>
            <person name="Szebenyi C."/>
            <person name="Tomsovsky M."/>
            <person name="Tulloss R.E."/>
            <person name="Uehling J."/>
            <person name="Grigoriev I.V."/>
            <person name="Vagvolgyi C."/>
            <person name="Papp T."/>
            <person name="Martin F.M."/>
            <person name="Miettinen O."/>
            <person name="Hibbett D.S."/>
            <person name="Nagy L.G."/>
        </authorList>
    </citation>
    <scope>NUCLEOTIDE SEQUENCE [LARGE SCALE GENOMIC DNA]</scope>
    <source>
        <strain evidence="8 9">OMC1185</strain>
    </source>
</reference>
<feature type="compositionally biased region" description="Low complexity" evidence="4">
    <location>
        <begin position="598"/>
        <end position="623"/>
    </location>
</feature>
<feature type="compositionally biased region" description="Low complexity" evidence="4">
    <location>
        <begin position="541"/>
        <end position="552"/>
    </location>
</feature>
<dbReference type="CDD" id="cd11879">
    <property type="entry name" value="SH3_Bem1p_2"/>
    <property type="match status" value="1"/>
</dbReference>
<dbReference type="InterPro" id="IPR001452">
    <property type="entry name" value="SH3_domain"/>
</dbReference>
<feature type="compositionally biased region" description="Polar residues" evidence="4">
    <location>
        <begin position="509"/>
        <end position="534"/>
    </location>
</feature>
<dbReference type="Gene3D" id="3.10.20.90">
    <property type="entry name" value="Phosphatidylinositol 3-kinase Catalytic Subunit, Chain A, domain 1"/>
    <property type="match status" value="1"/>
</dbReference>
<dbReference type="InterPro" id="IPR000270">
    <property type="entry name" value="PB1_dom"/>
</dbReference>
<feature type="compositionally biased region" description="Polar residues" evidence="4">
    <location>
        <begin position="559"/>
        <end position="597"/>
    </location>
</feature>
<feature type="domain" description="PX" evidence="6">
    <location>
        <begin position="293"/>
        <end position="429"/>
    </location>
</feature>
<dbReference type="InterPro" id="IPR053793">
    <property type="entry name" value="PB1-like"/>
</dbReference>
<proteinExistence type="predicted"/>
<evidence type="ECO:0000259" key="5">
    <source>
        <dbReference type="PROSITE" id="PS50002"/>
    </source>
</evidence>
<dbReference type="Pfam" id="PF00787">
    <property type="entry name" value="PX"/>
    <property type="match status" value="1"/>
</dbReference>
<evidence type="ECO:0000259" key="6">
    <source>
        <dbReference type="PROSITE" id="PS50195"/>
    </source>
</evidence>
<feature type="region of interest" description="Disordered" evidence="4">
    <location>
        <begin position="478"/>
        <end position="627"/>
    </location>
</feature>
<feature type="region of interest" description="Disordered" evidence="4">
    <location>
        <begin position="1"/>
        <end position="33"/>
    </location>
</feature>
<dbReference type="OrthoDB" id="548867at2759"/>
<dbReference type="PROSITE" id="PS50195">
    <property type="entry name" value="PX"/>
    <property type="match status" value="1"/>
</dbReference>
<dbReference type="AlphaFoldDB" id="A0A5C3NGW5"/>
<dbReference type="EMBL" id="ML213504">
    <property type="protein sequence ID" value="TFK56167.1"/>
    <property type="molecule type" value="Genomic_DNA"/>
</dbReference>
<dbReference type="GO" id="GO:0043332">
    <property type="term" value="C:mating projection tip"/>
    <property type="evidence" value="ECO:0007669"/>
    <property type="project" value="TreeGrafter"/>
</dbReference>
<dbReference type="CDD" id="cd11878">
    <property type="entry name" value="SH3_Bem1p_1"/>
    <property type="match status" value="1"/>
</dbReference>
<dbReference type="Gene3D" id="3.30.1520.10">
    <property type="entry name" value="Phox-like domain"/>
    <property type="match status" value="1"/>
</dbReference>
<dbReference type="SUPFAM" id="SSF50044">
    <property type="entry name" value="SH3-domain"/>
    <property type="match status" value="2"/>
</dbReference>
<dbReference type="PROSITE" id="PS51745">
    <property type="entry name" value="PB1"/>
    <property type="match status" value="1"/>
</dbReference>
<dbReference type="Proteomes" id="UP000305948">
    <property type="component" value="Unassembled WGS sequence"/>
</dbReference>
<dbReference type="GO" id="GO:0030674">
    <property type="term" value="F:protein-macromolecule adaptor activity"/>
    <property type="evidence" value="ECO:0007669"/>
    <property type="project" value="TreeGrafter"/>
</dbReference>
<dbReference type="PANTHER" id="PTHR15706:SF2">
    <property type="entry name" value="SH3 AND PX DOMAIN-CONTAINING PROTEIN 2A"/>
    <property type="match status" value="1"/>
</dbReference>
<dbReference type="InterPro" id="IPR035548">
    <property type="entry name" value="Bem1/Scd2_SH3_1"/>
</dbReference>
<protein>
    <submittedName>
        <fullName evidence="8">Uncharacterized protein</fullName>
    </submittedName>
</protein>
<evidence type="ECO:0000313" key="9">
    <source>
        <dbReference type="Proteomes" id="UP000305948"/>
    </source>
</evidence>
<dbReference type="SUPFAM" id="SSF54277">
    <property type="entry name" value="CAD &amp; PB1 domains"/>
    <property type="match status" value="1"/>
</dbReference>
<evidence type="ECO:0000256" key="2">
    <source>
        <dbReference type="ARBA" id="ARBA00022737"/>
    </source>
</evidence>
<gene>
    <name evidence="8" type="ORF">OE88DRAFT_1723061</name>
</gene>
<evidence type="ECO:0000256" key="1">
    <source>
        <dbReference type="ARBA" id="ARBA00022443"/>
    </source>
</evidence>
<keyword evidence="2" id="KW-0677">Repeat</keyword>
<dbReference type="InterPro" id="IPR036871">
    <property type="entry name" value="PX_dom_sf"/>
</dbReference>